<dbReference type="EMBL" id="JAHRIQ010106725">
    <property type="protein sequence ID" value="MEQ2256246.1"/>
    <property type="molecule type" value="Genomic_DNA"/>
</dbReference>
<evidence type="ECO:0000313" key="3">
    <source>
        <dbReference type="Proteomes" id="UP001482620"/>
    </source>
</evidence>
<keyword evidence="3" id="KW-1185">Reference proteome</keyword>
<organism evidence="2 3">
    <name type="scientific">Ilyodon furcidens</name>
    <name type="common">goldbreast splitfin</name>
    <dbReference type="NCBI Taxonomy" id="33524"/>
    <lineage>
        <taxon>Eukaryota</taxon>
        <taxon>Metazoa</taxon>
        <taxon>Chordata</taxon>
        <taxon>Craniata</taxon>
        <taxon>Vertebrata</taxon>
        <taxon>Euteleostomi</taxon>
        <taxon>Actinopterygii</taxon>
        <taxon>Neopterygii</taxon>
        <taxon>Teleostei</taxon>
        <taxon>Neoteleostei</taxon>
        <taxon>Acanthomorphata</taxon>
        <taxon>Ovalentaria</taxon>
        <taxon>Atherinomorphae</taxon>
        <taxon>Cyprinodontiformes</taxon>
        <taxon>Goodeidae</taxon>
        <taxon>Ilyodon</taxon>
    </lineage>
</organism>
<dbReference type="Proteomes" id="UP001482620">
    <property type="component" value="Unassembled WGS sequence"/>
</dbReference>
<feature type="compositionally biased region" description="Basic and acidic residues" evidence="1">
    <location>
        <begin position="52"/>
        <end position="66"/>
    </location>
</feature>
<evidence type="ECO:0000256" key="1">
    <source>
        <dbReference type="SAM" id="MobiDB-lite"/>
    </source>
</evidence>
<sequence length="66" mass="7702">MNKLSNQKKETRICGRLWAWQSLENKIGPTGGQKDVEEEGRCPSPMQKGGNRRWEWRNKLGRETES</sequence>
<name>A0ABV0VG51_9TELE</name>
<accession>A0ABV0VG51</accession>
<reference evidence="2 3" key="1">
    <citation type="submission" date="2021-06" db="EMBL/GenBank/DDBJ databases">
        <authorList>
            <person name="Palmer J.M."/>
        </authorList>
    </citation>
    <scope>NUCLEOTIDE SEQUENCE [LARGE SCALE GENOMIC DNA]</scope>
    <source>
        <strain evidence="3">if_2019</strain>
        <tissue evidence="2">Muscle</tissue>
    </source>
</reference>
<evidence type="ECO:0000313" key="2">
    <source>
        <dbReference type="EMBL" id="MEQ2256246.1"/>
    </source>
</evidence>
<comment type="caution">
    <text evidence="2">The sequence shown here is derived from an EMBL/GenBank/DDBJ whole genome shotgun (WGS) entry which is preliminary data.</text>
</comment>
<gene>
    <name evidence="2" type="ORF">ILYODFUR_022344</name>
</gene>
<proteinExistence type="predicted"/>
<feature type="region of interest" description="Disordered" evidence="1">
    <location>
        <begin position="26"/>
        <end position="66"/>
    </location>
</feature>
<protein>
    <submittedName>
        <fullName evidence="2">Uncharacterized protein</fullName>
    </submittedName>
</protein>